<dbReference type="AlphaFoldDB" id="A0A9D7E7K0"/>
<dbReference type="GO" id="GO:0005886">
    <property type="term" value="C:plasma membrane"/>
    <property type="evidence" value="ECO:0007669"/>
    <property type="project" value="UniProtKB-SubCell"/>
</dbReference>
<comment type="similarity">
    <text evidence="2">Belongs to the MotB family.</text>
</comment>
<keyword evidence="10" id="KW-0966">Cell projection</keyword>
<organism evidence="10 11">
    <name type="scientific">Candidatus Methylophosphatis roskildensis</name>
    <dbReference type="NCBI Taxonomy" id="2899263"/>
    <lineage>
        <taxon>Bacteria</taxon>
        <taxon>Pseudomonadati</taxon>
        <taxon>Pseudomonadota</taxon>
        <taxon>Betaproteobacteria</taxon>
        <taxon>Nitrosomonadales</taxon>
        <taxon>Sterolibacteriaceae</taxon>
        <taxon>Candidatus Methylophosphatis</taxon>
    </lineage>
</organism>
<keyword evidence="3" id="KW-1003">Cell membrane</keyword>
<evidence type="ECO:0000256" key="1">
    <source>
        <dbReference type="ARBA" id="ARBA00004162"/>
    </source>
</evidence>
<dbReference type="InterPro" id="IPR006665">
    <property type="entry name" value="OmpA-like"/>
</dbReference>
<keyword evidence="4 8" id="KW-0812">Transmembrane</keyword>
<keyword evidence="5 8" id="KW-1133">Transmembrane helix</keyword>
<dbReference type="EMBL" id="JADJEV010000003">
    <property type="protein sequence ID" value="MBK6972587.1"/>
    <property type="molecule type" value="Genomic_DNA"/>
</dbReference>
<dbReference type="Gene3D" id="3.30.1330.60">
    <property type="entry name" value="OmpA-like domain"/>
    <property type="match status" value="1"/>
</dbReference>
<keyword evidence="10" id="KW-0969">Cilium</keyword>
<reference evidence="10" key="1">
    <citation type="submission" date="2020-10" db="EMBL/GenBank/DDBJ databases">
        <title>Connecting structure to function with the recovery of over 1000 high-quality activated sludge metagenome-assembled genomes encoding full-length rRNA genes using long-read sequencing.</title>
        <authorList>
            <person name="Singleton C.M."/>
            <person name="Petriglieri F."/>
            <person name="Kristensen J.M."/>
            <person name="Kirkegaard R.H."/>
            <person name="Michaelsen T.Y."/>
            <person name="Andersen M.H."/>
            <person name="Karst S.M."/>
            <person name="Dueholm M.S."/>
            <person name="Nielsen P.H."/>
            <person name="Albertsen M."/>
        </authorList>
    </citation>
    <scope>NUCLEOTIDE SEQUENCE</scope>
    <source>
        <strain evidence="10">Bjer_18-Q3-R1-45_BAT3C.347</strain>
    </source>
</reference>
<dbReference type="InterPro" id="IPR050330">
    <property type="entry name" value="Bact_OuterMem_StrucFunc"/>
</dbReference>
<keyword evidence="10" id="KW-0282">Flagellum</keyword>
<dbReference type="Proteomes" id="UP000807785">
    <property type="component" value="Unassembled WGS sequence"/>
</dbReference>
<dbReference type="CDD" id="cd07185">
    <property type="entry name" value="OmpA_C-like"/>
    <property type="match status" value="1"/>
</dbReference>
<dbReference type="InterPro" id="IPR036737">
    <property type="entry name" value="OmpA-like_sf"/>
</dbReference>
<evidence type="ECO:0000256" key="7">
    <source>
        <dbReference type="PROSITE-ProRule" id="PRU00473"/>
    </source>
</evidence>
<feature type="transmembrane region" description="Helical" evidence="8">
    <location>
        <begin position="21"/>
        <end position="38"/>
    </location>
</feature>
<evidence type="ECO:0000256" key="6">
    <source>
        <dbReference type="ARBA" id="ARBA00023136"/>
    </source>
</evidence>
<accession>A0A9D7E7K0</accession>
<evidence type="ECO:0000256" key="5">
    <source>
        <dbReference type="ARBA" id="ARBA00022989"/>
    </source>
</evidence>
<sequence>MTRRARRDEEQENHERWLVSYADFITLLFAFFVVMYAISSVNDGKYRVLSDSLTNAFRSADSARPQARTGSPNIIAPVQIVPRRTSLAEDNARRERRERARKLVAQAMSALDAMVRQGQVQVSEGARGITIEINASMLFASGDSTLSSEAEQVLRAIAGALIQGDFPITVEGHSDNTPIATSRFASNWELSAVRAASVARLLAESGLAPGQLSAIGYGDQRPLESNATPEGRTRNRRVAILVESVAPEARSEGLALPSSAPRV</sequence>
<dbReference type="PROSITE" id="PS51123">
    <property type="entry name" value="OMPA_2"/>
    <property type="match status" value="1"/>
</dbReference>
<evidence type="ECO:0000256" key="8">
    <source>
        <dbReference type="SAM" id="Phobius"/>
    </source>
</evidence>
<evidence type="ECO:0000259" key="9">
    <source>
        <dbReference type="PROSITE" id="PS51123"/>
    </source>
</evidence>
<proteinExistence type="inferred from homology"/>
<comment type="subcellular location">
    <subcellularLocation>
        <location evidence="1">Cell membrane</location>
        <topology evidence="1">Single-pass membrane protein</topology>
    </subcellularLocation>
</comment>
<dbReference type="InterPro" id="IPR025713">
    <property type="entry name" value="MotB-like_N_dom"/>
</dbReference>
<dbReference type="PANTHER" id="PTHR30329">
    <property type="entry name" value="STATOR ELEMENT OF FLAGELLAR MOTOR COMPLEX"/>
    <property type="match status" value="1"/>
</dbReference>
<dbReference type="Pfam" id="PF13677">
    <property type="entry name" value="MotB_plug"/>
    <property type="match status" value="1"/>
</dbReference>
<evidence type="ECO:0000313" key="11">
    <source>
        <dbReference type="Proteomes" id="UP000807785"/>
    </source>
</evidence>
<dbReference type="SUPFAM" id="SSF103088">
    <property type="entry name" value="OmpA-like"/>
    <property type="match status" value="1"/>
</dbReference>
<feature type="domain" description="OmpA-like" evidence="9">
    <location>
        <begin position="126"/>
        <end position="246"/>
    </location>
</feature>
<evidence type="ECO:0000313" key="10">
    <source>
        <dbReference type="EMBL" id="MBK6972587.1"/>
    </source>
</evidence>
<keyword evidence="6 7" id="KW-0472">Membrane</keyword>
<dbReference type="PANTHER" id="PTHR30329:SF20">
    <property type="entry name" value="EXPORTED PROTEIN"/>
    <property type="match status" value="1"/>
</dbReference>
<dbReference type="Pfam" id="PF00691">
    <property type="entry name" value="OmpA"/>
    <property type="match status" value="1"/>
</dbReference>
<evidence type="ECO:0000256" key="4">
    <source>
        <dbReference type="ARBA" id="ARBA00022692"/>
    </source>
</evidence>
<name>A0A9D7E7K0_9PROT</name>
<dbReference type="NCBIfam" id="NF006541">
    <property type="entry name" value="PRK09038.1"/>
    <property type="match status" value="1"/>
</dbReference>
<evidence type="ECO:0000256" key="3">
    <source>
        <dbReference type="ARBA" id="ARBA00022475"/>
    </source>
</evidence>
<protein>
    <submittedName>
        <fullName evidence="10">Flagellar motor protein MotD</fullName>
    </submittedName>
</protein>
<evidence type="ECO:0000256" key="2">
    <source>
        <dbReference type="ARBA" id="ARBA00008914"/>
    </source>
</evidence>
<comment type="caution">
    <text evidence="10">The sequence shown here is derived from an EMBL/GenBank/DDBJ whole genome shotgun (WGS) entry which is preliminary data.</text>
</comment>
<gene>
    <name evidence="10" type="primary">motD</name>
    <name evidence="10" type="ORF">IPH26_06420</name>
</gene>